<proteinExistence type="inferred from homology"/>
<dbReference type="Pfam" id="PF02321">
    <property type="entry name" value="OEP"/>
    <property type="match status" value="2"/>
</dbReference>
<dbReference type="Proteomes" id="UP000219281">
    <property type="component" value="Unassembled WGS sequence"/>
</dbReference>
<dbReference type="GO" id="GO:0009279">
    <property type="term" value="C:cell outer membrane"/>
    <property type="evidence" value="ECO:0007669"/>
    <property type="project" value="UniProtKB-SubCell"/>
</dbReference>
<name>A0A286A0S0_9SPHI</name>
<evidence type="ECO:0000313" key="9">
    <source>
        <dbReference type="EMBL" id="SOD15500.1"/>
    </source>
</evidence>
<keyword evidence="4" id="KW-1134">Transmembrane beta strand</keyword>
<dbReference type="InterPro" id="IPR003423">
    <property type="entry name" value="OMP_efflux"/>
</dbReference>
<dbReference type="GO" id="GO:0015562">
    <property type="term" value="F:efflux transmembrane transporter activity"/>
    <property type="evidence" value="ECO:0007669"/>
    <property type="project" value="InterPro"/>
</dbReference>
<dbReference type="OrthoDB" id="13803at2"/>
<keyword evidence="10" id="KW-1185">Reference proteome</keyword>
<gene>
    <name evidence="9" type="ORF">SAMN06297358_2494</name>
</gene>
<keyword evidence="6" id="KW-0472">Membrane</keyword>
<sequence>MLTLLIIKNRFYFVLLFTLLSFSVANAQDVLKAYVDTAFKNNIVLQQKNVSLEKAQYALKSAKGLFLPNVAFQGAYQTADGGRNIPLPLGDLMNPVYNTLNQITGSSNFPMLENQTINFLPKNFHDAKLRTTVPIINTDIIYNKRIAEQQLVLKEFEVQIYKRDLVKEIKTAYYNYLSALAAVDVYKSGLQLAREGLRVNEKLLENGKGLPAYVLRSQSEVESVNATLLDAEQKVNNARLYFNFLLNRDANEAIIVEAANDKSELAKVEGLLAGLNIANQREELKALGQVEGISKNVQKMNGQFAVPKLGAFLDVGTQSEGFHFNSNTRYYMVGLQLDIPIFSGNRNSNKQKESSLDLRNAQLNSNLVAQQLGLSAKVSQNNLRSAYQTYQSSQKQFEAAATYLRLIDRGYLAGANSFVETIDARNQYTSSKILVNINLYKVLTAMANMERETASYVIN</sequence>
<comment type="similarity">
    <text evidence="2">Belongs to the outer membrane factor (OMF) (TC 1.B.17) family.</text>
</comment>
<dbReference type="Gene3D" id="1.20.1600.10">
    <property type="entry name" value="Outer membrane efflux proteins (OEP)"/>
    <property type="match status" value="1"/>
</dbReference>
<dbReference type="GO" id="GO:0015288">
    <property type="term" value="F:porin activity"/>
    <property type="evidence" value="ECO:0007669"/>
    <property type="project" value="TreeGrafter"/>
</dbReference>
<protein>
    <submittedName>
        <fullName evidence="9">Outer membrane protein TolC</fullName>
    </submittedName>
</protein>
<evidence type="ECO:0000256" key="7">
    <source>
        <dbReference type="ARBA" id="ARBA00023237"/>
    </source>
</evidence>
<evidence type="ECO:0000313" key="10">
    <source>
        <dbReference type="Proteomes" id="UP000219281"/>
    </source>
</evidence>
<evidence type="ECO:0000256" key="8">
    <source>
        <dbReference type="SAM" id="SignalP"/>
    </source>
</evidence>
<dbReference type="SUPFAM" id="SSF56954">
    <property type="entry name" value="Outer membrane efflux proteins (OEP)"/>
    <property type="match status" value="1"/>
</dbReference>
<keyword evidence="5" id="KW-0812">Transmembrane</keyword>
<evidence type="ECO:0000256" key="3">
    <source>
        <dbReference type="ARBA" id="ARBA00022448"/>
    </source>
</evidence>
<dbReference type="InterPro" id="IPR051906">
    <property type="entry name" value="TolC-like"/>
</dbReference>
<keyword evidence="8" id="KW-0732">Signal</keyword>
<keyword evidence="7" id="KW-0998">Cell outer membrane</keyword>
<dbReference type="EMBL" id="OCMT01000002">
    <property type="protein sequence ID" value="SOD15500.1"/>
    <property type="molecule type" value="Genomic_DNA"/>
</dbReference>
<dbReference type="RefSeq" id="WP_097132268.1">
    <property type="nucleotide sequence ID" value="NZ_OCMT01000002.1"/>
</dbReference>
<dbReference type="GO" id="GO:1990281">
    <property type="term" value="C:efflux pump complex"/>
    <property type="evidence" value="ECO:0007669"/>
    <property type="project" value="TreeGrafter"/>
</dbReference>
<comment type="subcellular location">
    <subcellularLocation>
        <location evidence="1">Cell outer membrane</location>
    </subcellularLocation>
</comment>
<feature type="signal peptide" evidence="8">
    <location>
        <begin position="1"/>
        <end position="27"/>
    </location>
</feature>
<evidence type="ECO:0000256" key="6">
    <source>
        <dbReference type="ARBA" id="ARBA00023136"/>
    </source>
</evidence>
<dbReference type="PANTHER" id="PTHR30026:SF21">
    <property type="entry name" value="SLR1270 PROTEIN"/>
    <property type="match status" value="1"/>
</dbReference>
<evidence type="ECO:0000256" key="2">
    <source>
        <dbReference type="ARBA" id="ARBA00007613"/>
    </source>
</evidence>
<dbReference type="PANTHER" id="PTHR30026">
    <property type="entry name" value="OUTER MEMBRANE PROTEIN TOLC"/>
    <property type="match status" value="1"/>
</dbReference>
<feature type="chain" id="PRO_5012402793" evidence="8">
    <location>
        <begin position="28"/>
        <end position="459"/>
    </location>
</feature>
<keyword evidence="3" id="KW-0813">Transport</keyword>
<organism evidence="9 10">
    <name type="scientific">Pedobacter xixiisoli</name>
    <dbReference type="NCBI Taxonomy" id="1476464"/>
    <lineage>
        <taxon>Bacteria</taxon>
        <taxon>Pseudomonadati</taxon>
        <taxon>Bacteroidota</taxon>
        <taxon>Sphingobacteriia</taxon>
        <taxon>Sphingobacteriales</taxon>
        <taxon>Sphingobacteriaceae</taxon>
        <taxon>Pedobacter</taxon>
    </lineage>
</organism>
<evidence type="ECO:0000256" key="5">
    <source>
        <dbReference type="ARBA" id="ARBA00022692"/>
    </source>
</evidence>
<evidence type="ECO:0000256" key="1">
    <source>
        <dbReference type="ARBA" id="ARBA00004442"/>
    </source>
</evidence>
<dbReference type="AlphaFoldDB" id="A0A286A0S0"/>
<accession>A0A286A0S0</accession>
<evidence type="ECO:0000256" key="4">
    <source>
        <dbReference type="ARBA" id="ARBA00022452"/>
    </source>
</evidence>
<reference evidence="10" key="1">
    <citation type="submission" date="2017-09" db="EMBL/GenBank/DDBJ databases">
        <authorList>
            <person name="Varghese N."/>
            <person name="Submissions S."/>
        </authorList>
    </citation>
    <scope>NUCLEOTIDE SEQUENCE [LARGE SCALE GENOMIC DNA]</scope>
    <source>
        <strain evidence="10">CGMCC 1.12803</strain>
    </source>
</reference>